<feature type="transmembrane region" description="Helical" evidence="1">
    <location>
        <begin position="26"/>
        <end position="46"/>
    </location>
</feature>
<evidence type="ECO:0000259" key="2">
    <source>
        <dbReference type="Pfam" id="PF02470"/>
    </source>
</evidence>
<organism evidence="3 4">
    <name type="scientific">Gordonia insulae</name>
    <dbReference type="NCBI Taxonomy" id="2420509"/>
    <lineage>
        <taxon>Bacteria</taxon>
        <taxon>Bacillati</taxon>
        <taxon>Actinomycetota</taxon>
        <taxon>Actinomycetes</taxon>
        <taxon>Mycobacteriales</taxon>
        <taxon>Gordoniaceae</taxon>
        <taxon>Gordonia</taxon>
    </lineage>
</organism>
<evidence type="ECO:0000313" key="3">
    <source>
        <dbReference type="EMBL" id="AZG43740.1"/>
    </source>
</evidence>
<evidence type="ECO:0000256" key="1">
    <source>
        <dbReference type="SAM" id="Phobius"/>
    </source>
</evidence>
<dbReference type="KEGG" id="gom:D7316_00309"/>
<evidence type="ECO:0000313" key="4">
    <source>
        <dbReference type="Proteomes" id="UP000271469"/>
    </source>
</evidence>
<dbReference type="GO" id="GO:0005576">
    <property type="term" value="C:extracellular region"/>
    <property type="evidence" value="ECO:0007669"/>
    <property type="project" value="TreeGrafter"/>
</dbReference>
<sequence>MTREPIGPFRVQRDAGPGRRRHRRGLVALAVGAVLTMSGCGVVPGLTVEQIPLPAPGGIGDSIQLTAKFDNALNLPTRAKVKLNGNDVGQVSDIVAENYTAIVTMDVGTSSKLPVGTGAELRQATPLGDVFVALLPPPGQPTGYLADGDTLTGPTTAAATVEDLLVSTSGLVDSGSLSSLQVILTELSNAVSPSPDDLSGSIEGLTTAITKFNQNAAEVDESMRNTQVLTGQLAAGRAQIMASINKLAPAVNAVNGQIGQILTTLDKTNQVTAATNDFLRSDGDDLVSLLGHLETALNGLREAAGTLGPLSDNVNVLTPKWVKSTPGSAAALSAKVYYLNPGAGFDSASRLPELGDVDEGSKALQQTLTRLLARLTGTKGCCG</sequence>
<dbReference type="InterPro" id="IPR003399">
    <property type="entry name" value="Mce/MlaD"/>
</dbReference>
<dbReference type="EMBL" id="CP033972">
    <property type="protein sequence ID" value="AZG43740.1"/>
    <property type="molecule type" value="Genomic_DNA"/>
</dbReference>
<dbReference type="RefSeq" id="WP_124706731.1">
    <property type="nucleotide sequence ID" value="NZ_CP033972.1"/>
</dbReference>
<feature type="domain" description="Mce/MlaD" evidence="2">
    <location>
        <begin position="63"/>
        <end position="137"/>
    </location>
</feature>
<keyword evidence="1" id="KW-0472">Membrane</keyword>
<accession>A0A3G8JHL1</accession>
<keyword evidence="1" id="KW-1133">Transmembrane helix</keyword>
<keyword evidence="3" id="KW-0449">Lipoprotein</keyword>
<protein>
    <submittedName>
        <fullName evidence="3">Lipoprotein LprN</fullName>
    </submittedName>
</protein>
<dbReference type="PANTHER" id="PTHR33371:SF15">
    <property type="entry name" value="LIPOPROTEIN LPRN"/>
    <property type="match status" value="1"/>
</dbReference>
<keyword evidence="1" id="KW-0812">Transmembrane</keyword>
<gene>
    <name evidence="3" type="primary">lprN_1</name>
    <name evidence="3" type="ORF">D7316_00309</name>
</gene>
<dbReference type="Gene3D" id="1.10.287.950">
    <property type="entry name" value="Methyl-accepting chemotaxis protein"/>
    <property type="match status" value="1"/>
</dbReference>
<dbReference type="AlphaFoldDB" id="A0A3G8JHL1"/>
<dbReference type="InterPro" id="IPR052336">
    <property type="entry name" value="MlaD_Phospholipid_Transporter"/>
</dbReference>
<dbReference type="PANTHER" id="PTHR33371">
    <property type="entry name" value="INTERMEMBRANE PHOSPHOLIPID TRANSPORT SYSTEM BINDING PROTEIN MLAD-RELATED"/>
    <property type="match status" value="1"/>
</dbReference>
<proteinExistence type="predicted"/>
<dbReference type="Pfam" id="PF02470">
    <property type="entry name" value="MlaD"/>
    <property type="match status" value="1"/>
</dbReference>
<name>A0A3G8JHL1_9ACTN</name>
<keyword evidence="4" id="KW-1185">Reference proteome</keyword>
<reference evidence="3 4" key="1">
    <citation type="submission" date="2018-11" db="EMBL/GenBank/DDBJ databases">
        <title>Gordonia insulae sp. nov., isolated from an island soil.</title>
        <authorList>
            <person name="Kim Y.S."/>
            <person name="Kim S.B."/>
        </authorList>
    </citation>
    <scope>NUCLEOTIDE SEQUENCE [LARGE SCALE GENOMIC DNA]</scope>
    <source>
        <strain evidence="3 4">MMS17-SY073</strain>
    </source>
</reference>
<dbReference type="OrthoDB" id="4368973at2"/>
<dbReference type="Proteomes" id="UP000271469">
    <property type="component" value="Chromosome"/>
</dbReference>